<dbReference type="SUPFAM" id="SSF48452">
    <property type="entry name" value="TPR-like"/>
    <property type="match status" value="1"/>
</dbReference>
<feature type="transmembrane region" description="Helical" evidence="1">
    <location>
        <begin position="538"/>
        <end position="556"/>
    </location>
</feature>
<comment type="caution">
    <text evidence="3">The sequence shown here is derived from an EMBL/GenBank/DDBJ whole genome shotgun (WGS) entry which is preliminary data.</text>
</comment>
<dbReference type="Gene3D" id="1.25.40.10">
    <property type="entry name" value="Tetratricopeptide repeat domain"/>
    <property type="match status" value="1"/>
</dbReference>
<dbReference type="RefSeq" id="WP_103081922.1">
    <property type="nucleotide sequence ID" value="NZ_CP021850.1"/>
</dbReference>
<feature type="signal peptide" evidence="2">
    <location>
        <begin position="1"/>
        <end position="25"/>
    </location>
</feature>
<protein>
    <submittedName>
        <fullName evidence="3">Uncharacterized protein</fullName>
    </submittedName>
</protein>
<evidence type="ECO:0000256" key="1">
    <source>
        <dbReference type="SAM" id="Phobius"/>
    </source>
</evidence>
<proteinExistence type="predicted"/>
<dbReference type="KEGG" id="cthd:CDO33_18520"/>
<dbReference type="PANTHER" id="PTHR24104">
    <property type="entry name" value="E3 UBIQUITIN-PROTEIN LIGASE NHLRC1-RELATED"/>
    <property type="match status" value="1"/>
</dbReference>
<evidence type="ECO:0000313" key="3">
    <source>
        <dbReference type="EMBL" id="PNT98154.1"/>
    </source>
</evidence>
<dbReference type="AlphaFoldDB" id="A0A2K2FCG4"/>
<dbReference type="Gene3D" id="2.40.10.500">
    <property type="match status" value="1"/>
</dbReference>
<dbReference type="InterPro" id="IPR011042">
    <property type="entry name" value="6-blade_b-propeller_TolB-like"/>
</dbReference>
<name>A0A2K2FCG4_9CLOT</name>
<feature type="transmembrane region" description="Helical" evidence="1">
    <location>
        <begin position="599"/>
        <end position="621"/>
    </location>
</feature>
<evidence type="ECO:0000256" key="2">
    <source>
        <dbReference type="SAM" id="SignalP"/>
    </source>
</evidence>
<sequence length="677" mass="76236">MRRIRNIIIYALLTLFCLHETPVFASTTQSTGYTVTYTINQKFEIGQDAYLPSGAFLDLGLKEPQDLYIADDKMYIADKGNKRILVVDLHTNTVTVVGEGILEEPTGVAADNEGRIYVADFGKAEAYRFDGNGNLEFTFTKPETPNFGKNSSFRPKKVAAADDGGVYLVSEGSTAGIVHMNSSGDFLGYFASNEVNVSFFQRLQDLFLTAEQKKAFLNRTPPSFGNIFRGSDGLIYTTNMGKGVYVKKHSISGLDLFENSDSRIMLNDPADMCVTEDGRIYVLEASGSISEITYDGYLIARFGGNSDKTDRIGLFEVPRGIGVDSESNVYVLDEQKAFVQVFSPTPVQSGIHKALDDYNNGRYEESKRIWKEVLKFNNTSFLAHLYMGRTYMQEENYEEALEHFRIAKVKSYYSTAYWEIRNAWLQKNLGYVLVLLLLMYIIFSLLKLIDREKRIFRFFRNVGHKVMSNRLVYDMLSIKYAMLHPIDNAYNVKHGHTGTYLSASLIYILFFVILVLYQVAGGFIFSVDIADYSLFNTLVTYIVVVGLFIGGNYFISSINDGNGSVRDIYVGTAYCLSPAVVIMPPVILFSNFATLNEQFLINTATTAVIAWCIINIVLMIIEIHEYSFKFTVFNILMTLFSMGVAVLAASMGYLLLNQLWVFIREIVVEVLLRVKAG</sequence>
<gene>
    <name evidence="3" type="ORF">CDQ84_11720</name>
</gene>
<keyword evidence="1" id="KW-0472">Membrane</keyword>
<keyword evidence="4" id="KW-1185">Reference proteome</keyword>
<accession>A0A2K2FCG4</accession>
<feature type="transmembrane region" description="Helical" evidence="1">
    <location>
        <begin position="633"/>
        <end position="656"/>
    </location>
</feature>
<feature type="chain" id="PRO_5014345533" evidence="2">
    <location>
        <begin position="26"/>
        <end position="677"/>
    </location>
</feature>
<feature type="transmembrane region" description="Helical" evidence="1">
    <location>
        <begin position="505"/>
        <end position="526"/>
    </location>
</feature>
<dbReference type="InterPro" id="IPR050952">
    <property type="entry name" value="TRIM-NHL_E3_ligases"/>
</dbReference>
<keyword evidence="1" id="KW-0812">Transmembrane</keyword>
<dbReference type="Gene3D" id="2.120.10.30">
    <property type="entry name" value="TolB, C-terminal domain"/>
    <property type="match status" value="1"/>
</dbReference>
<dbReference type="CDD" id="cd05819">
    <property type="entry name" value="NHL"/>
    <property type="match status" value="1"/>
</dbReference>
<evidence type="ECO:0000313" key="4">
    <source>
        <dbReference type="Proteomes" id="UP000236151"/>
    </source>
</evidence>
<dbReference type="SUPFAM" id="SSF101898">
    <property type="entry name" value="NHL repeat"/>
    <property type="match status" value="1"/>
</dbReference>
<dbReference type="InterPro" id="IPR011990">
    <property type="entry name" value="TPR-like_helical_dom_sf"/>
</dbReference>
<organism evidence="3 4">
    <name type="scientific">Clostridium thermosuccinogenes</name>
    <dbReference type="NCBI Taxonomy" id="84032"/>
    <lineage>
        <taxon>Bacteria</taxon>
        <taxon>Bacillati</taxon>
        <taxon>Bacillota</taxon>
        <taxon>Clostridia</taxon>
        <taxon>Eubacteriales</taxon>
        <taxon>Clostridiaceae</taxon>
        <taxon>Clostridium</taxon>
    </lineage>
</organism>
<reference evidence="3 4" key="1">
    <citation type="submission" date="2017-06" db="EMBL/GenBank/DDBJ databases">
        <title>Investigating the central metabolism of Clostridium thermosuccinogenes.</title>
        <authorList>
            <person name="Koendjbiharie J.G."/>
            <person name="van Kranenburg R."/>
        </authorList>
    </citation>
    <scope>NUCLEOTIDE SEQUENCE [LARGE SCALE GENOMIC DNA]</scope>
    <source>
        <strain evidence="3 4">DSM 5806</strain>
    </source>
</reference>
<dbReference type="EMBL" id="NIOJ01000030">
    <property type="protein sequence ID" value="PNT98154.1"/>
    <property type="molecule type" value="Genomic_DNA"/>
</dbReference>
<dbReference type="OrthoDB" id="9799230at2"/>
<feature type="transmembrane region" description="Helical" evidence="1">
    <location>
        <begin position="429"/>
        <end position="449"/>
    </location>
</feature>
<dbReference type="PANTHER" id="PTHR24104:SF52">
    <property type="entry name" value="GLYCOPROTEIN, PUTATIVE-RELATED"/>
    <property type="match status" value="1"/>
</dbReference>
<dbReference type="Proteomes" id="UP000236151">
    <property type="component" value="Unassembled WGS sequence"/>
</dbReference>
<feature type="transmembrane region" description="Helical" evidence="1">
    <location>
        <begin position="568"/>
        <end position="587"/>
    </location>
</feature>
<keyword evidence="1" id="KW-1133">Transmembrane helix</keyword>
<keyword evidence="2" id="KW-0732">Signal</keyword>